<proteinExistence type="predicted"/>
<feature type="region of interest" description="Disordered" evidence="1">
    <location>
        <begin position="96"/>
        <end position="143"/>
    </location>
</feature>
<name>A0A1G6IQ31_9FIRM</name>
<gene>
    <name evidence="3" type="ORF">SAMN04487864_102184</name>
</gene>
<sequence>MFKRVLTGLSAWLLLTAPFSSAEAALLAKVEADVDGSGQKKVVELTGDKRIPGSNYYSNLWVMVKNAEGKMLTAWKADLDGGYYCLLEKVPVNAKAEQNHSKAKRKEIKEKQQNAAAAMKDVETNQTAALSEKKEETDEKDTEKRFAKLLESLKEETGEGTDKKKAKISDKPHDQILLMAAKGGKNAAVGCRILDFSDYKKVRAVFSGADSMGIAAKAEYKPDYLFTVESVWPEADGNKKTLSFSGSAKNVLQLYRKDGSIAKPYLRPLVTEVASLTMLGGRLFTEQNVLAANGQDLLGRLAVRWALKEEKWIPEEITLTDTLDELLKPDADDANRPDGAGNWKLYPRRAFIGDRVISRPVVAVEEKPELQNKINDKLNVWYAKAPEEDERAFQVKYAGENLLSLELGYRNKNGEVIRELHNFNMRNGELIKLDEMFNTKNPDFLKILNLLGKPKNCFLTVKPAFWHFTGRHFVLQDRLLEENFQDEAAIHLAFIEKKDLLPFVKDQSIVDK</sequence>
<reference evidence="4" key="1">
    <citation type="submission" date="2016-10" db="EMBL/GenBank/DDBJ databases">
        <authorList>
            <person name="Varghese N."/>
            <person name="Submissions S."/>
        </authorList>
    </citation>
    <scope>NUCLEOTIDE SEQUENCE [LARGE SCALE GENOMIC DNA]</scope>
    <source>
        <strain evidence="4">DSM 11005</strain>
    </source>
</reference>
<dbReference type="RefSeq" id="WP_093729355.1">
    <property type="nucleotide sequence ID" value="NZ_FMYW01000002.1"/>
</dbReference>
<accession>A0A1G6IQ31</accession>
<dbReference type="AlphaFoldDB" id="A0A1G6IQ31"/>
<evidence type="ECO:0000313" key="4">
    <source>
        <dbReference type="Proteomes" id="UP000198943"/>
    </source>
</evidence>
<evidence type="ECO:0000256" key="1">
    <source>
        <dbReference type="SAM" id="MobiDB-lite"/>
    </source>
</evidence>
<feature type="compositionally biased region" description="Basic and acidic residues" evidence="1">
    <location>
        <begin position="131"/>
        <end position="143"/>
    </location>
</feature>
<feature type="signal peptide" evidence="2">
    <location>
        <begin position="1"/>
        <end position="24"/>
    </location>
</feature>
<keyword evidence="4" id="KW-1185">Reference proteome</keyword>
<feature type="chain" id="PRO_5011557115" evidence="2">
    <location>
        <begin position="25"/>
        <end position="512"/>
    </location>
</feature>
<protein>
    <submittedName>
        <fullName evidence="3">Uncharacterized protein</fullName>
    </submittedName>
</protein>
<keyword evidence="2" id="KW-0732">Signal</keyword>
<dbReference type="Proteomes" id="UP000198943">
    <property type="component" value="Unassembled WGS sequence"/>
</dbReference>
<evidence type="ECO:0000313" key="3">
    <source>
        <dbReference type="EMBL" id="SDC08609.1"/>
    </source>
</evidence>
<evidence type="ECO:0000256" key="2">
    <source>
        <dbReference type="SAM" id="SignalP"/>
    </source>
</evidence>
<dbReference type="EMBL" id="FMYW01000002">
    <property type="protein sequence ID" value="SDC08609.1"/>
    <property type="molecule type" value="Genomic_DNA"/>
</dbReference>
<dbReference type="OrthoDB" id="1653343at2"/>
<organism evidence="3 4">
    <name type="scientific">Succiniclasticum ruminis</name>
    <dbReference type="NCBI Taxonomy" id="40841"/>
    <lineage>
        <taxon>Bacteria</taxon>
        <taxon>Bacillati</taxon>
        <taxon>Bacillota</taxon>
        <taxon>Negativicutes</taxon>
        <taxon>Acidaminococcales</taxon>
        <taxon>Acidaminococcaceae</taxon>
        <taxon>Succiniclasticum</taxon>
    </lineage>
</organism>